<feature type="compositionally biased region" description="Acidic residues" evidence="2">
    <location>
        <begin position="269"/>
        <end position="278"/>
    </location>
</feature>
<protein>
    <recommendedName>
        <fullName evidence="3">HMA domain-containing protein</fullName>
    </recommendedName>
</protein>
<feature type="compositionally biased region" description="Low complexity" evidence="2">
    <location>
        <begin position="318"/>
        <end position="329"/>
    </location>
</feature>
<organism evidence="4 5">
    <name type="scientific">Ceratodon purpureus</name>
    <name type="common">Fire moss</name>
    <name type="synonym">Dicranum purpureum</name>
    <dbReference type="NCBI Taxonomy" id="3225"/>
    <lineage>
        <taxon>Eukaryota</taxon>
        <taxon>Viridiplantae</taxon>
        <taxon>Streptophyta</taxon>
        <taxon>Embryophyta</taxon>
        <taxon>Bryophyta</taxon>
        <taxon>Bryophytina</taxon>
        <taxon>Bryopsida</taxon>
        <taxon>Dicranidae</taxon>
        <taxon>Pseudoditrichales</taxon>
        <taxon>Ditrichaceae</taxon>
        <taxon>Ceratodon</taxon>
    </lineage>
</organism>
<feature type="compositionally biased region" description="Gly residues" evidence="2">
    <location>
        <begin position="330"/>
        <end position="340"/>
    </location>
</feature>
<reference evidence="4 5" key="1">
    <citation type="submission" date="2020-06" db="EMBL/GenBank/DDBJ databases">
        <title>WGS assembly of Ceratodon purpureus strain R40.</title>
        <authorList>
            <person name="Carey S.B."/>
            <person name="Jenkins J."/>
            <person name="Shu S."/>
            <person name="Lovell J.T."/>
            <person name="Sreedasyam A."/>
            <person name="Maumus F."/>
            <person name="Tiley G.P."/>
            <person name="Fernandez-Pozo N."/>
            <person name="Barry K."/>
            <person name="Chen C."/>
            <person name="Wang M."/>
            <person name="Lipzen A."/>
            <person name="Daum C."/>
            <person name="Saski C.A."/>
            <person name="Payton A.C."/>
            <person name="Mcbreen J.C."/>
            <person name="Conrad R.E."/>
            <person name="Kollar L.M."/>
            <person name="Olsson S."/>
            <person name="Huttunen S."/>
            <person name="Landis J.B."/>
            <person name="Wickett N.J."/>
            <person name="Johnson M.G."/>
            <person name="Rensing S.A."/>
            <person name="Grimwood J."/>
            <person name="Schmutz J."/>
            <person name="Mcdaniel S.F."/>
        </authorList>
    </citation>
    <scope>NUCLEOTIDE SEQUENCE [LARGE SCALE GENOMIC DNA]</scope>
    <source>
        <strain evidence="4 5">R40</strain>
    </source>
</reference>
<evidence type="ECO:0000256" key="1">
    <source>
        <dbReference type="ARBA" id="ARBA00022723"/>
    </source>
</evidence>
<feature type="domain" description="HMA" evidence="3">
    <location>
        <begin position="416"/>
        <end position="479"/>
    </location>
</feature>
<evidence type="ECO:0000259" key="3">
    <source>
        <dbReference type="PROSITE" id="PS50846"/>
    </source>
</evidence>
<dbReference type="CDD" id="cd00371">
    <property type="entry name" value="HMA"/>
    <property type="match status" value="1"/>
</dbReference>
<feature type="compositionally biased region" description="Low complexity" evidence="2">
    <location>
        <begin position="375"/>
        <end position="394"/>
    </location>
</feature>
<feature type="compositionally biased region" description="Low complexity" evidence="2">
    <location>
        <begin position="185"/>
        <end position="201"/>
    </location>
</feature>
<dbReference type="GO" id="GO:0046872">
    <property type="term" value="F:metal ion binding"/>
    <property type="evidence" value="ECO:0007669"/>
    <property type="project" value="UniProtKB-KW"/>
</dbReference>
<evidence type="ECO:0000313" key="5">
    <source>
        <dbReference type="Proteomes" id="UP000822688"/>
    </source>
</evidence>
<feature type="compositionally biased region" description="Polar residues" evidence="2">
    <location>
        <begin position="300"/>
        <end position="312"/>
    </location>
</feature>
<name>A0A8T0GBM9_CERPU</name>
<dbReference type="Proteomes" id="UP000822688">
    <property type="component" value="Chromosome 11"/>
</dbReference>
<comment type="caution">
    <text evidence="4">The sequence shown here is derived from an EMBL/GenBank/DDBJ whole genome shotgun (WGS) entry which is preliminary data.</text>
</comment>
<sequence length="493" mass="54060">MAGQYFYDPRPFYGQNGSNGLMPMDELFYGPYEQVPYWMDQRMAPVSAFDDYYPGHKQMAMGRPPLPQLQQYAYKRPESRDDIGVDMYRRSPYNFQGVAAPMSYGGQQLRQAQDDTWVHAMTPNGYGQQHGNMTRNGNGKDQFQVPVGYNMPNGNMNGSRGMEMPMNNGHMNNKGNNMSNMGNMGNMGNNGNNGNNGSLGNKQMSVSSNQFAGNKSNGFGNGGNGGNAYGNGNKGYNGYENAKSSSQGGKSMNSMQGGNTKQRYSQDDSSSDDSDDEYGNSNKNGVKWATKNSVKHGNGHHNSSQKTGSKGNNYGYDSISSKHMSSKKSGGYGGKSGGSHGSTQSKISKLLGFGGDSSSSDSEDERYGLSRKSSKGGSKMSSHGSHGSYGNHGSFQNHSHGQQLGKQTLYTYSGQSKGVELKVPICCDNCEKKVKECFEYMDGVENVLCDQWNRKVTVYGNVKPENVLRRVRRVKKTAELWQQAKLQQQLRAY</sequence>
<evidence type="ECO:0000256" key="2">
    <source>
        <dbReference type="SAM" id="MobiDB-lite"/>
    </source>
</evidence>
<dbReference type="AlphaFoldDB" id="A0A8T0GBM9"/>
<accession>A0A8T0GBM9</accession>
<evidence type="ECO:0000313" key="4">
    <source>
        <dbReference type="EMBL" id="KAG0556581.1"/>
    </source>
</evidence>
<proteinExistence type="predicted"/>
<keyword evidence="5" id="KW-1185">Reference proteome</keyword>
<feature type="compositionally biased region" description="Polar residues" evidence="2">
    <location>
        <begin position="244"/>
        <end position="263"/>
    </location>
</feature>
<dbReference type="InterPro" id="IPR036163">
    <property type="entry name" value="HMA_dom_sf"/>
</dbReference>
<feature type="compositionally biased region" description="Polar residues" evidence="2">
    <location>
        <begin position="202"/>
        <end position="211"/>
    </location>
</feature>
<dbReference type="PROSITE" id="PS50846">
    <property type="entry name" value="HMA_2"/>
    <property type="match status" value="1"/>
</dbReference>
<dbReference type="SUPFAM" id="SSF55008">
    <property type="entry name" value="HMA, heavy metal-associated domain"/>
    <property type="match status" value="1"/>
</dbReference>
<dbReference type="Gene3D" id="3.30.70.100">
    <property type="match status" value="1"/>
</dbReference>
<gene>
    <name evidence="4" type="ORF">KC19_11G064600</name>
</gene>
<dbReference type="PANTHER" id="PTHR22814:SF336">
    <property type="entry name" value="HEAVY METAL-ASSOCIATED ISOPRENYLATED PLANT PROTEIN 23"/>
    <property type="match status" value="1"/>
</dbReference>
<dbReference type="PANTHER" id="PTHR22814">
    <property type="entry name" value="COPPER TRANSPORT PROTEIN ATOX1-RELATED"/>
    <property type="match status" value="1"/>
</dbReference>
<dbReference type="InterPro" id="IPR006121">
    <property type="entry name" value="HMA_dom"/>
</dbReference>
<keyword evidence="1" id="KW-0479">Metal-binding</keyword>
<feature type="region of interest" description="Disordered" evidence="2">
    <location>
        <begin position="185"/>
        <end position="219"/>
    </location>
</feature>
<feature type="region of interest" description="Disordered" evidence="2">
    <location>
        <begin position="239"/>
        <end position="402"/>
    </location>
</feature>
<dbReference type="EMBL" id="CM026432">
    <property type="protein sequence ID" value="KAG0556581.1"/>
    <property type="molecule type" value="Genomic_DNA"/>
</dbReference>